<evidence type="ECO:0000256" key="10">
    <source>
        <dbReference type="ARBA" id="ARBA00022705"/>
    </source>
</evidence>
<keyword evidence="9" id="KW-0548">Nucleotidyltransferase</keyword>
<feature type="domain" description="UmuC" evidence="18">
    <location>
        <begin position="23"/>
        <end position="199"/>
    </location>
</feature>
<proteinExistence type="inferred from homology"/>
<dbReference type="HAMAP" id="MF_01113">
    <property type="entry name" value="DNApol_IV"/>
    <property type="match status" value="1"/>
</dbReference>
<keyword evidence="11" id="KW-0479">Metal-binding</keyword>
<dbReference type="SUPFAM" id="SSF56672">
    <property type="entry name" value="DNA/RNA polymerases"/>
    <property type="match status" value="1"/>
</dbReference>
<dbReference type="GO" id="GO:0006281">
    <property type="term" value="P:DNA repair"/>
    <property type="evidence" value="ECO:0007669"/>
    <property type="project" value="UniProtKB-KW"/>
</dbReference>
<comment type="similarity">
    <text evidence="3">Belongs to the DNA polymerase type-Y family.</text>
</comment>
<dbReference type="InterPro" id="IPR017961">
    <property type="entry name" value="DNA_pol_Y-fam_little_finger"/>
</dbReference>
<evidence type="ECO:0000256" key="7">
    <source>
        <dbReference type="ARBA" id="ARBA00022490"/>
    </source>
</evidence>
<dbReference type="Gene3D" id="3.40.1170.60">
    <property type="match status" value="1"/>
</dbReference>
<comment type="catalytic activity">
    <reaction evidence="17">
        <text>DNA(n) + a 2'-deoxyribonucleoside 5'-triphosphate = DNA(n+1) + diphosphate</text>
        <dbReference type="Rhea" id="RHEA:22508"/>
        <dbReference type="Rhea" id="RHEA-COMP:17339"/>
        <dbReference type="Rhea" id="RHEA-COMP:17340"/>
        <dbReference type="ChEBI" id="CHEBI:33019"/>
        <dbReference type="ChEBI" id="CHEBI:61560"/>
        <dbReference type="ChEBI" id="CHEBI:173112"/>
        <dbReference type="EC" id="2.7.7.7"/>
    </reaction>
</comment>
<dbReference type="GO" id="GO:0006260">
    <property type="term" value="P:DNA replication"/>
    <property type="evidence" value="ECO:0007669"/>
    <property type="project" value="UniProtKB-KW"/>
</dbReference>
<dbReference type="GO" id="GO:0003684">
    <property type="term" value="F:damaged DNA binding"/>
    <property type="evidence" value="ECO:0007669"/>
    <property type="project" value="InterPro"/>
</dbReference>
<dbReference type="Pfam" id="PF11799">
    <property type="entry name" value="IMS_C"/>
    <property type="match status" value="1"/>
</dbReference>
<evidence type="ECO:0000256" key="2">
    <source>
        <dbReference type="ARBA" id="ARBA00004496"/>
    </source>
</evidence>
<sequence>MSTSAEERDEPKSPRIENLDRTIAHLDLDAFFVSVELQRRPELKGLPVIVSGTGPRSVVTTASYEARKFGVGSAMPTAKALRLCPEAVVVPPDGAAYKRMSGTVMDLIRHHVPQVEQAGLDEAYADLTGMLAPSAAMRRVVHDIRVETGLHASVGIGPNRLVAKVASDAEKPDGFVFLSQEQARMKFADSSTRLLPGVGPKTRERLERLQIYTVDDLSEASVQELTDEFGGRQGPWLRARARFEDDTPVQTDREAVSESRETTFSVDVEGIAELRERMAPLVLELCKALETHGHSGRTVGIKIRYSDFETHTRARTLDHSVSDRATVGRIASQLLDEFQPSRPVRLLGVRVAGFTGATSKPREQLSLPFG</sequence>
<evidence type="ECO:0000256" key="6">
    <source>
        <dbReference type="ARBA" id="ARBA00022457"/>
    </source>
</evidence>
<dbReference type="Gene3D" id="1.10.150.20">
    <property type="entry name" value="5' to 3' exonuclease, C-terminal subdomain"/>
    <property type="match status" value="1"/>
</dbReference>
<dbReference type="InterPro" id="IPR001126">
    <property type="entry name" value="UmuC"/>
</dbReference>
<reference evidence="19" key="1">
    <citation type="submission" date="2020-05" db="EMBL/GenBank/DDBJ databases">
        <authorList>
            <person name="Chiriac C."/>
            <person name="Salcher M."/>
            <person name="Ghai R."/>
            <person name="Kavagutti S V."/>
        </authorList>
    </citation>
    <scope>NUCLEOTIDE SEQUENCE</scope>
</reference>
<comment type="subunit">
    <text evidence="4">Monomer.</text>
</comment>
<dbReference type="Pfam" id="PF21999">
    <property type="entry name" value="IMS_HHH_1"/>
    <property type="match status" value="1"/>
</dbReference>
<dbReference type="GO" id="GO:0042276">
    <property type="term" value="P:error-prone translesion synthesis"/>
    <property type="evidence" value="ECO:0007669"/>
    <property type="project" value="TreeGrafter"/>
</dbReference>
<keyword evidence="6" id="KW-0515">Mutator protein</keyword>
<accession>A0A6J7DXS8</accession>
<organism evidence="19">
    <name type="scientific">freshwater metagenome</name>
    <dbReference type="NCBI Taxonomy" id="449393"/>
    <lineage>
        <taxon>unclassified sequences</taxon>
        <taxon>metagenomes</taxon>
        <taxon>ecological metagenomes</taxon>
    </lineage>
</organism>
<dbReference type="Gene3D" id="3.30.1490.100">
    <property type="entry name" value="DNA polymerase, Y-family, little finger domain"/>
    <property type="match status" value="1"/>
</dbReference>
<evidence type="ECO:0000256" key="17">
    <source>
        <dbReference type="ARBA" id="ARBA00049244"/>
    </source>
</evidence>
<keyword evidence="15" id="KW-0238">DNA-binding</keyword>
<evidence type="ECO:0000256" key="5">
    <source>
        <dbReference type="ARBA" id="ARBA00012417"/>
    </source>
</evidence>
<dbReference type="CDD" id="cd03586">
    <property type="entry name" value="PolY_Pol_IV_kappa"/>
    <property type="match status" value="1"/>
</dbReference>
<keyword evidence="12" id="KW-0227">DNA damage</keyword>
<keyword evidence="8" id="KW-0808">Transferase</keyword>
<protein>
    <recommendedName>
        <fullName evidence="5">DNA-directed DNA polymerase</fullName>
        <ecNumber evidence="5">2.7.7.7</ecNumber>
    </recommendedName>
</protein>
<dbReference type="PANTHER" id="PTHR11076:SF33">
    <property type="entry name" value="DNA POLYMERASE KAPPA"/>
    <property type="match status" value="1"/>
</dbReference>
<comment type="cofactor">
    <cofactor evidence="1">
        <name>Mg(2+)</name>
        <dbReference type="ChEBI" id="CHEBI:18420"/>
    </cofactor>
</comment>
<dbReference type="InterPro" id="IPR036775">
    <property type="entry name" value="DNA_pol_Y-fam_lit_finger_sf"/>
</dbReference>
<evidence type="ECO:0000256" key="12">
    <source>
        <dbReference type="ARBA" id="ARBA00022763"/>
    </source>
</evidence>
<keyword evidence="7" id="KW-0963">Cytoplasm</keyword>
<gene>
    <name evidence="19" type="ORF">UFOPK3444_00982</name>
</gene>
<evidence type="ECO:0000256" key="16">
    <source>
        <dbReference type="ARBA" id="ARBA00023204"/>
    </source>
</evidence>
<dbReference type="FunFam" id="3.30.1490.100:FF:000004">
    <property type="entry name" value="DNA polymerase IV"/>
    <property type="match status" value="1"/>
</dbReference>
<evidence type="ECO:0000256" key="15">
    <source>
        <dbReference type="ARBA" id="ARBA00023125"/>
    </source>
</evidence>
<dbReference type="InterPro" id="IPR043502">
    <property type="entry name" value="DNA/RNA_pol_sf"/>
</dbReference>
<dbReference type="InterPro" id="IPR043128">
    <property type="entry name" value="Rev_trsase/Diguanyl_cyclase"/>
</dbReference>
<dbReference type="EMBL" id="CAFBLU010000014">
    <property type="protein sequence ID" value="CAB4875391.1"/>
    <property type="molecule type" value="Genomic_DNA"/>
</dbReference>
<keyword evidence="16" id="KW-0234">DNA repair</keyword>
<dbReference type="Gene3D" id="3.30.70.270">
    <property type="match status" value="1"/>
</dbReference>
<evidence type="ECO:0000256" key="13">
    <source>
        <dbReference type="ARBA" id="ARBA00022842"/>
    </source>
</evidence>
<keyword evidence="14" id="KW-0239">DNA-directed DNA polymerase</keyword>
<keyword evidence="13" id="KW-0460">Magnesium</keyword>
<dbReference type="GO" id="GO:0003887">
    <property type="term" value="F:DNA-directed DNA polymerase activity"/>
    <property type="evidence" value="ECO:0007669"/>
    <property type="project" value="UniProtKB-KW"/>
</dbReference>
<dbReference type="InterPro" id="IPR050116">
    <property type="entry name" value="DNA_polymerase-Y"/>
</dbReference>
<evidence type="ECO:0000313" key="19">
    <source>
        <dbReference type="EMBL" id="CAB4875391.1"/>
    </source>
</evidence>
<evidence type="ECO:0000256" key="3">
    <source>
        <dbReference type="ARBA" id="ARBA00010945"/>
    </source>
</evidence>
<evidence type="ECO:0000256" key="11">
    <source>
        <dbReference type="ARBA" id="ARBA00022723"/>
    </source>
</evidence>
<dbReference type="Pfam" id="PF00817">
    <property type="entry name" value="IMS"/>
    <property type="match status" value="1"/>
</dbReference>
<evidence type="ECO:0000256" key="9">
    <source>
        <dbReference type="ARBA" id="ARBA00022695"/>
    </source>
</evidence>
<dbReference type="PANTHER" id="PTHR11076">
    <property type="entry name" value="DNA REPAIR POLYMERASE UMUC / TRANSFERASE FAMILY MEMBER"/>
    <property type="match status" value="1"/>
</dbReference>
<dbReference type="SUPFAM" id="SSF100879">
    <property type="entry name" value="Lesion bypass DNA polymerase (Y-family), little finger domain"/>
    <property type="match status" value="1"/>
</dbReference>
<evidence type="ECO:0000256" key="1">
    <source>
        <dbReference type="ARBA" id="ARBA00001946"/>
    </source>
</evidence>
<dbReference type="PROSITE" id="PS50173">
    <property type="entry name" value="UMUC"/>
    <property type="match status" value="1"/>
</dbReference>
<evidence type="ECO:0000256" key="4">
    <source>
        <dbReference type="ARBA" id="ARBA00011245"/>
    </source>
</evidence>
<dbReference type="AlphaFoldDB" id="A0A6J7DXS8"/>
<dbReference type="FunFam" id="3.40.1170.60:FF:000001">
    <property type="entry name" value="DNA polymerase IV"/>
    <property type="match status" value="1"/>
</dbReference>
<dbReference type="InterPro" id="IPR053848">
    <property type="entry name" value="IMS_HHH_1"/>
</dbReference>
<dbReference type="GO" id="GO:0005829">
    <property type="term" value="C:cytosol"/>
    <property type="evidence" value="ECO:0007669"/>
    <property type="project" value="TreeGrafter"/>
</dbReference>
<dbReference type="GO" id="GO:0046872">
    <property type="term" value="F:metal ion binding"/>
    <property type="evidence" value="ECO:0007669"/>
    <property type="project" value="UniProtKB-KW"/>
</dbReference>
<evidence type="ECO:0000256" key="8">
    <source>
        <dbReference type="ARBA" id="ARBA00022679"/>
    </source>
</evidence>
<dbReference type="EC" id="2.7.7.7" evidence="5"/>
<comment type="subcellular location">
    <subcellularLocation>
        <location evidence="2">Cytoplasm</location>
    </subcellularLocation>
</comment>
<keyword evidence="10" id="KW-0235">DNA replication</keyword>
<dbReference type="NCBIfam" id="NF002677">
    <property type="entry name" value="PRK02406.1"/>
    <property type="match status" value="1"/>
</dbReference>
<evidence type="ECO:0000259" key="18">
    <source>
        <dbReference type="PROSITE" id="PS50173"/>
    </source>
</evidence>
<name>A0A6J7DXS8_9ZZZZ</name>
<dbReference type="GO" id="GO:0009432">
    <property type="term" value="P:SOS response"/>
    <property type="evidence" value="ECO:0007669"/>
    <property type="project" value="TreeGrafter"/>
</dbReference>
<dbReference type="InterPro" id="IPR022880">
    <property type="entry name" value="DNApol_IV"/>
</dbReference>
<evidence type="ECO:0000256" key="14">
    <source>
        <dbReference type="ARBA" id="ARBA00022932"/>
    </source>
</evidence>